<dbReference type="InterPro" id="IPR000276">
    <property type="entry name" value="GPCR_Rhodpsn"/>
</dbReference>
<sequence length="487" mass="54665">MGSSSNETLPPMTSADRFEDIKSSEQQRLLPTVIFLSLIIGIGLVGNILVLYVFGTKIKRSNSQIFIFVVAAVDLFSCCIAIPYEITLLMQQFMIQNLWMCKGSRFINALGTCTTSLILVFIAVDRFRKVCRPFQNQITYRMAKVFCTLSVVFGILVALPALFLYGNTTYEIKQQNLEDAVLQSECLIADKMDTSLLKVYNTAMLSGLFLIGIVTMSVLYCLIGFKIRKQSKLVGLMSASGMSNHIMPATGVKNSASIHEQTSHVDVVVRKSNDILMEDSICRPRAENCADFSLVSNGEFSYASYKNEYPIDKYVSYKNTSDKLSVVRESGDDTQVNKISNEIIYIKAEFKPDNTIGTSQKRVSSIDSHNKMASCGLLIDLTDVPQTVQCRKDARARKTTVILFIISFTFILNYLPRVILMATRAMKGEFVEGLSDEGRAVYIFFSRFYFMNCAINPAIYGLCDTRFRKSCADLFSRCCSRKNTFSQ</sequence>
<keyword evidence="2 8" id="KW-0812">Transmembrane</keyword>
<evidence type="ECO:0000256" key="2">
    <source>
        <dbReference type="ARBA" id="ARBA00022692"/>
    </source>
</evidence>
<feature type="transmembrane region" description="Helical" evidence="9">
    <location>
        <begin position="33"/>
        <end position="54"/>
    </location>
</feature>
<keyword evidence="3 9" id="KW-1133">Transmembrane helix</keyword>
<evidence type="ECO:0000256" key="5">
    <source>
        <dbReference type="ARBA" id="ARBA00023136"/>
    </source>
</evidence>
<comment type="subcellular location">
    <subcellularLocation>
        <location evidence="1">Membrane</location>
        <topology evidence="1">Multi-pass membrane protein</topology>
    </subcellularLocation>
</comment>
<reference evidence="11" key="1">
    <citation type="journal article" date="2019" name="bioRxiv">
        <title>The Genome of the Zebra Mussel, Dreissena polymorpha: A Resource for Invasive Species Research.</title>
        <authorList>
            <person name="McCartney M.A."/>
            <person name="Auch B."/>
            <person name="Kono T."/>
            <person name="Mallez S."/>
            <person name="Zhang Y."/>
            <person name="Obille A."/>
            <person name="Becker A."/>
            <person name="Abrahante J.E."/>
            <person name="Garbe J."/>
            <person name="Badalamenti J.P."/>
            <person name="Herman A."/>
            <person name="Mangelson H."/>
            <person name="Liachko I."/>
            <person name="Sullivan S."/>
            <person name="Sone E.D."/>
            <person name="Koren S."/>
            <person name="Silverstein K.A.T."/>
            <person name="Beckman K.B."/>
            <person name="Gohl D.M."/>
        </authorList>
    </citation>
    <scope>NUCLEOTIDE SEQUENCE</scope>
    <source>
        <strain evidence="11">Duluth1</strain>
        <tissue evidence="11">Whole animal</tissue>
    </source>
</reference>
<evidence type="ECO:0000256" key="8">
    <source>
        <dbReference type="RuleBase" id="RU000688"/>
    </source>
</evidence>
<gene>
    <name evidence="11" type="ORF">DPMN_182829</name>
</gene>
<evidence type="ECO:0000256" key="7">
    <source>
        <dbReference type="ARBA" id="ARBA00023224"/>
    </source>
</evidence>
<evidence type="ECO:0000256" key="6">
    <source>
        <dbReference type="ARBA" id="ARBA00023170"/>
    </source>
</evidence>
<evidence type="ECO:0000256" key="1">
    <source>
        <dbReference type="ARBA" id="ARBA00004141"/>
    </source>
</evidence>
<feature type="transmembrane region" description="Helical" evidence="9">
    <location>
        <begin position="401"/>
        <end position="420"/>
    </location>
</feature>
<dbReference type="PROSITE" id="PS50262">
    <property type="entry name" value="G_PROTEIN_RECEP_F1_2"/>
    <property type="match status" value="1"/>
</dbReference>
<proteinExistence type="inferred from homology"/>
<keyword evidence="4 8" id="KW-0297">G-protein coupled receptor</keyword>
<evidence type="ECO:0000256" key="4">
    <source>
        <dbReference type="ARBA" id="ARBA00023040"/>
    </source>
</evidence>
<keyword evidence="7 8" id="KW-0807">Transducer</keyword>
<dbReference type="GO" id="GO:0004930">
    <property type="term" value="F:G protein-coupled receptor activity"/>
    <property type="evidence" value="ECO:0007669"/>
    <property type="project" value="UniProtKB-KW"/>
</dbReference>
<comment type="caution">
    <text evidence="11">The sequence shown here is derived from an EMBL/GenBank/DDBJ whole genome shotgun (WGS) entry which is preliminary data.</text>
</comment>
<feature type="transmembrane region" description="Helical" evidence="9">
    <location>
        <begin position="203"/>
        <end position="223"/>
    </location>
</feature>
<dbReference type="InterPro" id="IPR017452">
    <property type="entry name" value="GPCR_Rhodpsn_7TM"/>
</dbReference>
<comment type="similarity">
    <text evidence="8">Belongs to the G-protein coupled receptor 1 family.</text>
</comment>
<dbReference type="PROSITE" id="PS00237">
    <property type="entry name" value="G_PROTEIN_RECEP_F1_1"/>
    <property type="match status" value="1"/>
</dbReference>
<dbReference type="PRINTS" id="PR00237">
    <property type="entry name" value="GPCRRHODOPSN"/>
</dbReference>
<organism evidence="11 12">
    <name type="scientific">Dreissena polymorpha</name>
    <name type="common">Zebra mussel</name>
    <name type="synonym">Mytilus polymorpha</name>
    <dbReference type="NCBI Taxonomy" id="45954"/>
    <lineage>
        <taxon>Eukaryota</taxon>
        <taxon>Metazoa</taxon>
        <taxon>Spiralia</taxon>
        <taxon>Lophotrochozoa</taxon>
        <taxon>Mollusca</taxon>
        <taxon>Bivalvia</taxon>
        <taxon>Autobranchia</taxon>
        <taxon>Heteroconchia</taxon>
        <taxon>Euheterodonta</taxon>
        <taxon>Imparidentia</taxon>
        <taxon>Neoheterodontei</taxon>
        <taxon>Myida</taxon>
        <taxon>Dreissenoidea</taxon>
        <taxon>Dreissenidae</taxon>
        <taxon>Dreissena</taxon>
    </lineage>
</organism>
<dbReference type="Pfam" id="PF00001">
    <property type="entry name" value="7tm_1"/>
    <property type="match status" value="1"/>
</dbReference>
<keyword evidence="12" id="KW-1185">Reference proteome</keyword>
<dbReference type="PANTHER" id="PTHR24243:SF224">
    <property type="entry name" value="G-PROTEIN COUPLED RECEPTOR 19-RELATED"/>
    <property type="match status" value="1"/>
</dbReference>
<dbReference type="AlphaFoldDB" id="A0A9D4DIV1"/>
<keyword evidence="6 8" id="KW-0675">Receptor</keyword>
<evidence type="ECO:0000259" key="10">
    <source>
        <dbReference type="PROSITE" id="PS50262"/>
    </source>
</evidence>
<feature type="domain" description="G-protein coupled receptors family 1 profile" evidence="10">
    <location>
        <begin position="46"/>
        <end position="460"/>
    </location>
</feature>
<dbReference type="CDD" id="cd00637">
    <property type="entry name" value="7tm_classA_rhodopsin-like"/>
    <property type="match status" value="1"/>
</dbReference>
<evidence type="ECO:0000313" key="12">
    <source>
        <dbReference type="Proteomes" id="UP000828390"/>
    </source>
</evidence>
<evidence type="ECO:0000256" key="9">
    <source>
        <dbReference type="SAM" id="Phobius"/>
    </source>
</evidence>
<dbReference type="EMBL" id="JAIWYP010000010">
    <property type="protein sequence ID" value="KAH3748384.1"/>
    <property type="molecule type" value="Genomic_DNA"/>
</dbReference>
<feature type="transmembrane region" description="Helical" evidence="9">
    <location>
        <begin position="440"/>
        <end position="460"/>
    </location>
</feature>
<evidence type="ECO:0000313" key="11">
    <source>
        <dbReference type="EMBL" id="KAH3748384.1"/>
    </source>
</evidence>
<dbReference type="OrthoDB" id="6161389at2759"/>
<dbReference type="Proteomes" id="UP000828390">
    <property type="component" value="Unassembled WGS sequence"/>
</dbReference>
<feature type="transmembrane region" description="Helical" evidence="9">
    <location>
        <begin position="145"/>
        <end position="165"/>
    </location>
</feature>
<feature type="transmembrane region" description="Helical" evidence="9">
    <location>
        <begin position="66"/>
        <end position="86"/>
    </location>
</feature>
<name>A0A9D4DIV1_DREPO</name>
<dbReference type="GO" id="GO:0005886">
    <property type="term" value="C:plasma membrane"/>
    <property type="evidence" value="ECO:0007669"/>
    <property type="project" value="TreeGrafter"/>
</dbReference>
<evidence type="ECO:0000256" key="3">
    <source>
        <dbReference type="ARBA" id="ARBA00022989"/>
    </source>
</evidence>
<feature type="transmembrane region" description="Helical" evidence="9">
    <location>
        <begin position="106"/>
        <end position="124"/>
    </location>
</feature>
<protein>
    <recommendedName>
        <fullName evidence="10">G-protein coupled receptors family 1 profile domain-containing protein</fullName>
    </recommendedName>
</protein>
<dbReference type="Gene3D" id="1.20.1070.10">
    <property type="entry name" value="Rhodopsin 7-helix transmembrane proteins"/>
    <property type="match status" value="2"/>
</dbReference>
<dbReference type="PANTHER" id="PTHR24243">
    <property type="entry name" value="G-PROTEIN COUPLED RECEPTOR"/>
    <property type="match status" value="1"/>
</dbReference>
<accession>A0A9D4DIV1</accession>
<reference evidence="11" key="2">
    <citation type="submission" date="2020-11" db="EMBL/GenBank/DDBJ databases">
        <authorList>
            <person name="McCartney M.A."/>
            <person name="Auch B."/>
            <person name="Kono T."/>
            <person name="Mallez S."/>
            <person name="Becker A."/>
            <person name="Gohl D.M."/>
            <person name="Silverstein K.A.T."/>
            <person name="Koren S."/>
            <person name="Bechman K.B."/>
            <person name="Herman A."/>
            <person name="Abrahante J.E."/>
            <person name="Garbe J."/>
        </authorList>
    </citation>
    <scope>NUCLEOTIDE SEQUENCE</scope>
    <source>
        <strain evidence="11">Duluth1</strain>
        <tissue evidence="11">Whole animal</tissue>
    </source>
</reference>
<dbReference type="SUPFAM" id="SSF81321">
    <property type="entry name" value="Family A G protein-coupled receptor-like"/>
    <property type="match status" value="1"/>
</dbReference>
<keyword evidence="5 9" id="KW-0472">Membrane</keyword>